<evidence type="ECO:0000256" key="1">
    <source>
        <dbReference type="SAM" id="MobiDB-lite"/>
    </source>
</evidence>
<evidence type="ECO:0000313" key="2">
    <source>
        <dbReference type="EMBL" id="KAF3031677.1"/>
    </source>
</evidence>
<comment type="caution">
    <text evidence="2">The sequence shown here is derived from an EMBL/GenBank/DDBJ whole genome shotgun (WGS) entry which is preliminary data.</text>
</comment>
<evidence type="ECO:0000313" key="3">
    <source>
        <dbReference type="Proteomes" id="UP000758155"/>
    </source>
</evidence>
<feature type="region of interest" description="Disordered" evidence="1">
    <location>
        <begin position="127"/>
        <end position="146"/>
    </location>
</feature>
<dbReference type="OrthoDB" id="3785647at2759"/>
<protein>
    <submittedName>
        <fullName evidence="2">Uncharacterized protein</fullName>
    </submittedName>
</protein>
<feature type="region of interest" description="Disordered" evidence="1">
    <location>
        <begin position="13"/>
        <end position="49"/>
    </location>
</feature>
<sequence>MWKALRSLMFGESTREQVKEAESEEGVTSGQKDAPEPNSDAQLSSRTPDMCQFQRLPTEMRMRIYSFTDIGSNTIEVLNLPTIQTSCGLQCYHTYSTDPVERRLLYRVELKEDEKYDKVTEVTSASKRKWLTPRQTRPSELSGSSKPAKRRRCFSVHGLFSLTSVCRQTRADLQILVYELNSFAFSDRHHNYSHAIREFDRSLAERELSTIHTIYWPLLNVLVYRRSSRGEKVEELDSACAEVLKNFKGLERIVLRYGGPEFNSLADKHNDEERIELQGLLEANGGWDYALGRDFRRKLAVRTAKGLIARENVVIECEKTWRAAF</sequence>
<gene>
    <name evidence="2" type="ORF">E8E12_002574</name>
</gene>
<keyword evidence="3" id="KW-1185">Reference proteome</keyword>
<dbReference type="PANTHER" id="PTHR42085">
    <property type="entry name" value="F-BOX DOMAIN-CONTAINING PROTEIN"/>
    <property type="match status" value="1"/>
</dbReference>
<dbReference type="PANTHER" id="PTHR42085:SF1">
    <property type="entry name" value="F-BOX DOMAIN-CONTAINING PROTEIN"/>
    <property type="match status" value="1"/>
</dbReference>
<reference evidence="2" key="1">
    <citation type="submission" date="2019-04" db="EMBL/GenBank/DDBJ databases">
        <title>Sequencing of skin fungus with MAO and IRED activity.</title>
        <authorList>
            <person name="Marsaioli A.J."/>
            <person name="Bonatto J.M.C."/>
            <person name="Reis Junior O."/>
        </authorList>
    </citation>
    <scope>NUCLEOTIDE SEQUENCE</scope>
    <source>
        <strain evidence="2">28M1</strain>
    </source>
</reference>
<dbReference type="AlphaFoldDB" id="A0A9P5BUR0"/>
<dbReference type="Proteomes" id="UP000758155">
    <property type="component" value="Unassembled WGS sequence"/>
</dbReference>
<proteinExistence type="predicted"/>
<name>A0A9P5BUR0_9PLEO</name>
<dbReference type="EMBL" id="SWKV01000129">
    <property type="protein sequence ID" value="KAF3031677.1"/>
    <property type="molecule type" value="Genomic_DNA"/>
</dbReference>
<feature type="compositionally biased region" description="Polar residues" evidence="1">
    <location>
        <begin position="133"/>
        <end position="145"/>
    </location>
</feature>
<organism evidence="2 3">
    <name type="scientific">Didymella heteroderae</name>
    <dbReference type="NCBI Taxonomy" id="1769908"/>
    <lineage>
        <taxon>Eukaryota</taxon>
        <taxon>Fungi</taxon>
        <taxon>Dikarya</taxon>
        <taxon>Ascomycota</taxon>
        <taxon>Pezizomycotina</taxon>
        <taxon>Dothideomycetes</taxon>
        <taxon>Pleosporomycetidae</taxon>
        <taxon>Pleosporales</taxon>
        <taxon>Pleosporineae</taxon>
        <taxon>Didymellaceae</taxon>
        <taxon>Didymella</taxon>
    </lineage>
</organism>
<accession>A0A9P5BUR0</accession>
<dbReference type="InterPro" id="IPR038883">
    <property type="entry name" value="AN11006-like"/>
</dbReference>